<evidence type="ECO:0000259" key="1">
    <source>
        <dbReference type="Pfam" id="PF14279"/>
    </source>
</evidence>
<feature type="domain" description="HNH endonuclease 5" evidence="1">
    <location>
        <begin position="52"/>
        <end position="95"/>
    </location>
</feature>
<dbReference type="Pfam" id="PF14279">
    <property type="entry name" value="HNH_5"/>
    <property type="match status" value="1"/>
</dbReference>
<name>A0ABS0I8W1_9BACT</name>
<protein>
    <recommendedName>
        <fullName evidence="1">HNH endonuclease 5 domain-containing protein</fullName>
    </recommendedName>
</protein>
<dbReference type="InterPro" id="IPR029471">
    <property type="entry name" value="HNH_5"/>
</dbReference>
<dbReference type="Proteomes" id="UP000618931">
    <property type="component" value="Unassembled WGS sequence"/>
</dbReference>
<organism evidence="2 3">
    <name type="scientific">Hymenobacter ruricola</name>
    <dbReference type="NCBI Taxonomy" id="2791023"/>
    <lineage>
        <taxon>Bacteria</taxon>
        <taxon>Pseudomonadati</taxon>
        <taxon>Bacteroidota</taxon>
        <taxon>Cytophagia</taxon>
        <taxon>Cytophagales</taxon>
        <taxon>Hymenobacteraceae</taxon>
        <taxon>Hymenobacter</taxon>
    </lineage>
</organism>
<evidence type="ECO:0000313" key="2">
    <source>
        <dbReference type="EMBL" id="MBF9223354.1"/>
    </source>
</evidence>
<keyword evidence="3" id="KW-1185">Reference proteome</keyword>
<proteinExistence type="predicted"/>
<dbReference type="RefSeq" id="WP_196294794.1">
    <property type="nucleotide sequence ID" value="NZ_JADQDM010000014.1"/>
</dbReference>
<comment type="caution">
    <text evidence="2">The sequence shown here is derived from an EMBL/GenBank/DDBJ whole genome shotgun (WGS) entry which is preliminary data.</text>
</comment>
<evidence type="ECO:0000313" key="3">
    <source>
        <dbReference type="Proteomes" id="UP000618931"/>
    </source>
</evidence>
<dbReference type="EMBL" id="JADQDM010000014">
    <property type="protein sequence ID" value="MBF9223354.1"/>
    <property type="molecule type" value="Genomic_DNA"/>
</dbReference>
<accession>A0ABS0I8W1</accession>
<sequence length="354" mass="39787">MARITKTLQLPMPADAVNQQRALQFFEAYNCQMMVGPSDTPYYLGTPTPRVCRFCGRTEPEVSFRKDAHVMPDFMGNRNILSYFECDTCNALFAKYEDSFANYLGVARTFNQIKGKNKKVPKFKDNKTGLEVSMGAEGLHIKTIQGQDPLIIDAATNSAQLVTTRPSYVPIHLVKLLLKMALCLLDEQEVADYAWARRFVTSEEHDAAAQGMDLLSVMIHSIPGPPVFPAPFAQLYTRSETAPANIPEKVFVLYYANYYFQLALPFSRVDKVRFLAITPPLKTIDIPVFPLLIGETWLADYGPASFKRVDFTSNQKRVGEEHRFSLSFEKMVELPLDPVAPNDASHEAIDVKPG</sequence>
<reference evidence="2 3" key="1">
    <citation type="submission" date="2020-11" db="EMBL/GenBank/DDBJ databases">
        <authorList>
            <person name="Kim M.K."/>
        </authorList>
    </citation>
    <scope>NUCLEOTIDE SEQUENCE [LARGE SCALE GENOMIC DNA]</scope>
    <source>
        <strain evidence="2 3">BT662</strain>
    </source>
</reference>
<gene>
    <name evidence="2" type="ORF">I2H31_19770</name>
</gene>